<evidence type="ECO:0000256" key="1">
    <source>
        <dbReference type="SAM" id="MobiDB-lite"/>
    </source>
</evidence>
<feature type="region of interest" description="Disordered" evidence="1">
    <location>
        <begin position="1"/>
        <end position="40"/>
    </location>
</feature>
<protein>
    <submittedName>
        <fullName evidence="3">Clumping factor B</fullName>
    </submittedName>
</protein>
<dbReference type="PANTHER" id="PTHR38441:SF1">
    <property type="entry name" value="MEMBRANE PROTEIN"/>
    <property type="match status" value="1"/>
</dbReference>
<organism evidence="3 4">
    <name type="scientific">Amycolatopsis taiwanensis</name>
    <dbReference type="NCBI Taxonomy" id="342230"/>
    <lineage>
        <taxon>Bacteria</taxon>
        <taxon>Bacillati</taxon>
        <taxon>Actinomycetota</taxon>
        <taxon>Actinomycetes</taxon>
        <taxon>Pseudonocardiales</taxon>
        <taxon>Pseudonocardiaceae</taxon>
        <taxon>Amycolatopsis</taxon>
    </lineage>
</organism>
<keyword evidence="4" id="KW-1185">Reference proteome</keyword>
<feature type="compositionally biased region" description="Low complexity" evidence="1">
    <location>
        <begin position="22"/>
        <end position="38"/>
    </location>
</feature>
<sequence>MNGADHDVAPGSSPESDDGATEETPATGGAATETTPGTDWEQIQGSADFADLRRRLRVFVFPMTVLFLVWYLLYVLLADYAHGFMSTKLFGNINVGLIFGLLQFVSTFLITWLYVRYASRKLDPVSDKIRGEIEGESE</sequence>
<accession>A0A9W6QXX7</accession>
<comment type="caution">
    <text evidence="3">The sequence shown here is derived from an EMBL/GenBank/DDBJ whole genome shotgun (WGS) entry which is preliminary data.</text>
</comment>
<dbReference type="EMBL" id="BSTI01000001">
    <property type="protein sequence ID" value="GLY64082.1"/>
    <property type="molecule type" value="Genomic_DNA"/>
</dbReference>
<name>A0A9W6QXX7_9PSEU</name>
<gene>
    <name evidence="3" type="ORF">Atai01_07010</name>
</gene>
<feature type="transmembrane region" description="Helical" evidence="2">
    <location>
        <begin position="89"/>
        <end position="115"/>
    </location>
</feature>
<proteinExistence type="predicted"/>
<keyword evidence="2" id="KW-1133">Transmembrane helix</keyword>
<evidence type="ECO:0000313" key="4">
    <source>
        <dbReference type="Proteomes" id="UP001165136"/>
    </source>
</evidence>
<keyword evidence="2" id="KW-0472">Membrane</keyword>
<dbReference type="Pfam" id="PF04341">
    <property type="entry name" value="DUF485"/>
    <property type="match status" value="1"/>
</dbReference>
<dbReference type="Proteomes" id="UP001165136">
    <property type="component" value="Unassembled WGS sequence"/>
</dbReference>
<reference evidence="3" key="1">
    <citation type="submission" date="2023-03" db="EMBL/GenBank/DDBJ databases">
        <title>Amycolatopsis taiwanensis NBRC 103393.</title>
        <authorList>
            <person name="Ichikawa N."/>
            <person name="Sato H."/>
            <person name="Tonouchi N."/>
        </authorList>
    </citation>
    <scope>NUCLEOTIDE SEQUENCE</scope>
    <source>
        <strain evidence="3">NBRC 103393</strain>
    </source>
</reference>
<evidence type="ECO:0000313" key="3">
    <source>
        <dbReference type="EMBL" id="GLY64082.1"/>
    </source>
</evidence>
<feature type="transmembrane region" description="Helical" evidence="2">
    <location>
        <begin position="58"/>
        <end position="77"/>
    </location>
</feature>
<dbReference type="InterPro" id="IPR007436">
    <property type="entry name" value="DUF485"/>
</dbReference>
<keyword evidence="2" id="KW-0812">Transmembrane</keyword>
<dbReference type="AlphaFoldDB" id="A0A9W6QXX7"/>
<evidence type="ECO:0000256" key="2">
    <source>
        <dbReference type="SAM" id="Phobius"/>
    </source>
</evidence>
<dbReference type="PANTHER" id="PTHR38441">
    <property type="entry name" value="INTEGRAL MEMBRANE PROTEIN-RELATED"/>
    <property type="match status" value="1"/>
</dbReference>